<dbReference type="Proteomes" id="UP000176944">
    <property type="component" value="Chromosome"/>
</dbReference>
<dbReference type="PANTHER" id="PTHR31377:SF0">
    <property type="entry name" value="AGMATINE DEIMINASE-RELATED"/>
    <property type="match status" value="1"/>
</dbReference>
<dbReference type="AlphaFoldDB" id="A0A1D9GBG9"/>
<dbReference type="Gene3D" id="3.75.10.10">
    <property type="entry name" value="L-arginine/glycine Amidinotransferase, Chain A"/>
    <property type="match status" value="1"/>
</dbReference>
<feature type="signal peptide" evidence="2">
    <location>
        <begin position="1"/>
        <end position="22"/>
    </location>
</feature>
<keyword evidence="2" id="KW-0732">Signal</keyword>
<evidence type="ECO:0000256" key="2">
    <source>
        <dbReference type="SAM" id="SignalP"/>
    </source>
</evidence>
<protein>
    <submittedName>
        <fullName evidence="3">Agmatine deiminase family protein</fullName>
    </submittedName>
</protein>
<evidence type="ECO:0000256" key="1">
    <source>
        <dbReference type="ARBA" id="ARBA00022801"/>
    </source>
</evidence>
<reference evidence="3" key="1">
    <citation type="journal article" date="2017" name="Proc. Natl. Acad. Sci. U.S.A.">
        <title>Comparative genomics uncovers the prolific and distinctive metabolic potential of the cyanobacterial genus Moorea.</title>
        <authorList>
            <person name="Leao T."/>
            <person name="Castelao G."/>
            <person name="Korobeynikov A."/>
            <person name="Monroe E.A."/>
            <person name="Podell S."/>
            <person name="Glukhov E."/>
            <person name="Allen E.E."/>
            <person name="Gerwick W.H."/>
            <person name="Gerwick L."/>
        </authorList>
    </citation>
    <scope>NUCLEOTIDE SEQUENCE</scope>
    <source>
        <strain evidence="3">JHB</strain>
    </source>
</reference>
<sequence length="381" mass="41443">MLNRRRLLKLSLVSAASALGWSAVCSRVRTEVSSSEMPDYSSTGVTLLQQTTPLEDGFFFPAEWQPHEFTIMVFPPAQNWKGYGLKKARREWAAVANAVNEFEPVSMVVHPQDKGVAKGLLSSDIELIEFPVNDGWARDSGPMFLVNGKGSRRVAGFTFNGWGGKFPPYQDDALLKARLSHYLDTTMYSSSLVVEGGGVTLDGEGTIITTEECLLNPNRNPTMSKSQVERVLKHYLGAERVVWLGRGIVPDPVTDGHVDGICAFAAPGLVLLHSTDDANDPNYKICRDAKHRLQQSTDARGRKFEIVEIPLGLDIAHMNFYIANGAVIVPIAGDSSQDDAPLAILREVFPGRKVVGVNSLILAEGGGGIHCITQQVPVANS</sequence>
<accession>A0A1D9GBG9</accession>
<dbReference type="GO" id="GO:0004668">
    <property type="term" value="F:protein-arginine deiminase activity"/>
    <property type="evidence" value="ECO:0007669"/>
    <property type="project" value="InterPro"/>
</dbReference>
<evidence type="ECO:0000313" key="3">
    <source>
        <dbReference type="EMBL" id="AOY84957.2"/>
    </source>
</evidence>
<dbReference type="Pfam" id="PF04371">
    <property type="entry name" value="PAD_porph"/>
    <property type="match status" value="1"/>
</dbReference>
<dbReference type="EMBL" id="CP017708">
    <property type="protein sequence ID" value="AOY84957.2"/>
    <property type="molecule type" value="Genomic_DNA"/>
</dbReference>
<dbReference type="GO" id="GO:0047632">
    <property type="term" value="F:agmatine deiminase activity"/>
    <property type="evidence" value="ECO:0007669"/>
    <property type="project" value="TreeGrafter"/>
</dbReference>
<reference evidence="3" key="2">
    <citation type="submission" date="2022-10" db="EMBL/GenBank/DDBJ databases">
        <authorList>
            <person name="Ngo T.-E."/>
        </authorList>
    </citation>
    <scope>NUCLEOTIDE SEQUENCE</scope>
    <source>
        <strain evidence="3">JHB</strain>
    </source>
</reference>
<dbReference type="InterPro" id="IPR007466">
    <property type="entry name" value="Peptidyl-Arg-deiminase_porph"/>
</dbReference>
<organism evidence="3">
    <name type="scientific">Moorena producens (strain JHB)</name>
    <dbReference type="NCBI Taxonomy" id="1454205"/>
    <lineage>
        <taxon>Bacteria</taxon>
        <taxon>Bacillati</taxon>
        <taxon>Cyanobacteriota</taxon>
        <taxon>Cyanophyceae</taxon>
        <taxon>Coleofasciculales</taxon>
        <taxon>Coleofasciculaceae</taxon>
        <taxon>Moorena</taxon>
    </lineage>
</organism>
<keyword evidence="1" id="KW-0378">Hydrolase</keyword>
<proteinExistence type="predicted"/>
<dbReference type="SUPFAM" id="SSF55909">
    <property type="entry name" value="Pentein"/>
    <property type="match status" value="1"/>
</dbReference>
<name>A0A1D9GBG9_MOOP1</name>
<dbReference type="PANTHER" id="PTHR31377">
    <property type="entry name" value="AGMATINE DEIMINASE-RELATED"/>
    <property type="match status" value="1"/>
</dbReference>
<feature type="chain" id="PRO_5039374600" evidence="2">
    <location>
        <begin position="23"/>
        <end position="381"/>
    </location>
</feature>
<gene>
    <name evidence="3" type="ORF">BJP36_29695</name>
</gene>
<dbReference type="GO" id="GO:0009446">
    <property type="term" value="P:putrescine biosynthetic process"/>
    <property type="evidence" value="ECO:0007669"/>
    <property type="project" value="InterPro"/>
</dbReference>